<dbReference type="SUPFAM" id="SSF49899">
    <property type="entry name" value="Concanavalin A-like lectins/glucanases"/>
    <property type="match status" value="1"/>
</dbReference>
<gene>
    <name evidence="3" type="ORF">C8Q71DRAFT_353594</name>
</gene>
<accession>A0ABQ8KT13</accession>
<sequence length="362" mass="39189">MYTMKFPLICAAAASSLSLLPTIWAGSYSVNQTNIGSAFLTNFEWEDIADPTKGRVHYVNQSIALAKNLTFTSDDTFIMRADYTTNLTASGSGRMSNRIKSYAQYRTHVVVFDIRHMPQGCGTWPAVWEADDQVGTSSGEVDILEGVNDVAPNSVTLHTTGTCTMPENRTQLGSTLSTNCSSSDTLSDGNNGCSVDAPYTASYGKVFNTYGGGYYAMERTAAYIRVWFWSRNDSSIPSDITSGASSVDTDNWGQPIAFFPDTDCDIGSVFKRNNIIIDLTFCGSWAGSSYSNNGCPGNCTDYVNYNPSAFEDAYWDFAAIRVYQPSNSSSMSSAPPLITGGHEGRLVAVYATLLAGVVFTIL</sequence>
<dbReference type="PROSITE" id="PS51762">
    <property type="entry name" value="GH16_2"/>
    <property type="match status" value="1"/>
</dbReference>
<proteinExistence type="predicted"/>
<dbReference type="Proteomes" id="UP000814176">
    <property type="component" value="Unassembled WGS sequence"/>
</dbReference>
<evidence type="ECO:0000313" key="3">
    <source>
        <dbReference type="EMBL" id="KAH9841914.1"/>
    </source>
</evidence>
<dbReference type="GeneID" id="71998760"/>
<evidence type="ECO:0000259" key="2">
    <source>
        <dbReference type="PROSITE" id="PS51762"/>
    </source>
</evidence>
<keyword evidence="4" id="KW-1185">Reference proteome</keyword>
<dbReference type="PANTHER" id="PTHR10963:SF42">
    <property type="entry name" value="PUTATIVE (AFU_ORTHOLOGUE AFUA_5G02280)-RELATED"/>
    <property type="match status" value="1"/>
</dbReference>
<protein>
    <submittedName>
        <fullName evidence="3">Beta-glucanase from glycoside hydrolase family GH16</fullName>
    </submittedName>
</protein>
<reference evidence="3 4" key="1">
    <citation type="journal article" date="2021" name="Environ. Microbiol.">
        <title>Gene family expansions and transcriptome signatures uncover fungal adaptations to wood decay.</title>
        <authorList>
            <person name="Hage H."/>
            <person name="Miyauchi S."/>
            <person name="Viragh M."/>
            <person name="Drula E."/>
            <person name="Min B."/>
            <person name="Chaduli D."/>
            <person name="Navarro D."/>
            <person name="Favel A."/>
            <person name="Norest M."/>
            <person name="Lesage-Meessen L."/>
            <person name="Balint B."/>
            <person name="Merenyi Z."/>
            <person name="de Eugenio L."/>
            <person name="Morin E."/>
            <person name="Martinez A.T."/>
            <person name="Baldrian P."/>
            <person name="Stursova M."/>
            <person name="Martinez M.J."/>
            <person name="Novotny C."/>
            <person name="Magnuson J.K."/>
            <person name="Spatafora J.W."/>
            <person name="Maurice S."/>
            <person name="Pangilinan J."/>
            <person name="Andreopoulos W."/>
            <person name="LaButti K."/>
            <person name="Hundley H."/>
            <person name="Na H."/>
            <person name="Kuo A."/>
            <person name="Barry K."/>
            <person name="Lipzen A."/>
            <person name="Henrissat B."/>
            <person name="Riley R."/>
            <person name="Ahrendt S."/>
            <person name="Nagy L.G."/>
            <person name="Grigoriev I.V."/>
            <person name="Martin F."/>
            <person name="Rosso M.N."/>
        </authorList>
    </citation>
    <scope>NUCLEOTIDE SEQUENCE [LARGE SCALE GENOMIC DNA]</scope>
    <source>
        <strain evidence="3 4">CIRM-BRFM 1785</strain>
    </source>
</reference>
<organism evidence="3 4">
    <name type="scientific">Rhodofomes roseus</name>
    <dbReference type="NCBI Taxonomy" id="34475"/>
    <lineage>
        <taxon>Eukaryota</taxon>
        <taxon>Fungi</taxon>
        <taxon>Dikarya</taxon>
        <taxon>Basidiomycota</taxon>
        <taxon>Agaricomycotina</taxon>
        <taxon>Agaricomycetes</taxon>
        <taxon>Polyporales</taxon>
        <taxon>Rhodofomes</taxon>
    </lineage>
</organism>
<dbReference type="Pfam" id="PF26113">
    <property type="entry name" value="GH16_XgeA"/>
    <property type="match status" value="1"/>
</dbReference>
<evidence type="ECO:0000256" key="1">
    <source>
        <dbReference type="SAM" id="SignalP"/>
    </source>
</evidence>
<dbReference type="Gene3D" id="2.60.120.200">
    <property type="match status" value="1"/>
</dbReference>
<evidence type="ECO:0000313" key="4">
    <source>
        <dbReference type="Proteomes" id="UP000814176"/>
    </source>
</evidence>
<dbReference type="CDD" id="cd02181">
    <property type="entry name" value="GH16_fungal_Lam16A_glucanase"/>
    <property type="match status" value="1"/>
</dbReference>
<feature type="signal peptide" evidence="1">
    <location>
        <begin position="1"/>
        <end position="25"/>
    </location>
</feature>
<comment type="caution">
    <text evidence="3">The sequence shown here is derived from an EMBL/GenBank/DDBJ whole genome shotgun (WGS) entry which is preliminary data.</text>
</comment>
<dbReference type="PANTHER" id="PTHR10963">
    <property type="entry name" value="GLYCOSYL HYDROLASE-RELATED"/>
    <property type="match status" value="1"/>
</dbReference>
<dbReference type="EMBL" id="JADCUA010000003">
    <property type="protein sequence ID" value="KAH9841914.1"/>
    <property type="molecule type" value="Genomic_DNA"/>
</dbReference>
<dbReference type="InterPro" id="IPR000757">
    <property type="entry name" value="Beta-glucanase-like"/>
</dbReference>
<feature type="domain" description="GH16" evidence="2">
    <location>
        <begin position="43"/>
        <end position="294"/>
    </location>
</feature>
<keyword evidence="3" id="KW-0378">Hydrolase</keyword>
<dbReference type="RefSeq" id="XP_047783213.1">
    <property type="nucleotide sequence ID" value="XM_047918028.1"/>
</dbReference>
<keyword evidence="1" id="KW-0732">Signal</keyword>
<dbReference type="InterPro" id="IPR050546">
    <property type="entry name" value="Glycosyl_Hydrlase_16"/>
</dbReference>
<dbReference type="GO" id="GO:0016787">
    <property type="term" value="F:hydrolase activity"/>
    <property type="evidence" value="ECO:0007669"/>
    <property type="project" value="UniProtKB-KW"/>
</dbReference>
<feature type="chain" id="PRO_5046418651" evidence="1">
    <location>
        <begin position="26"/>
        <end position="362"/>
    </location>
</feature>
<dbReference type="InterPro" id="IPR013320">
    <property type="entry name" value="ConA-like_dom_sf"/>
</dbReference>
<name>A0ABQ8KT13_9APHY</name>